<protein>
    <submittedName>
        <fullName evidence="1">Uncharacterized protein</fullName>
    </submittedName>
</protein>
<organism evidence="1 2">
    <name type="scientific">Catenaria anguillulae PL171</name>
    <dbReference type="NCBI Taxonomy" id="765915"/>
    <lineage>
        <taxon>Eukaryota</taxon>
        <taxon>Fungi</taxon>
        <taxon>Fungi incertae sedis</taxon>
        <taxon>Blastocladiomycota</taxon>
        <taxon>Blastocladiomycetes</taxon>
        <taxon>Blastocladiales</taxon>
        <taxon>Catenariaceae</taxon>
        <taxon>Catenaria</taxon>
    </lineage>
</organism>
<sequence length="1614" mass="176832">MQFAPASTIHQSQLLQSQAFPSINRPLACRALADLAVRLLSAASESPNGRPRQSGKPDQFLSAVIQALMSSFSNLAAFWSADLAALEAVVTALTDVFVSLPEPLAAGLPRNPLVSTLESAPSSEAFLWARVSHVIGKAWRSNDSTSISRILDRTLPVATHLALWPNATRTTGSTITPSTCHGRASPHHGHAFSLDHVFVTTPAEADPARMMWLSFLVECHAARSRHSAMSDVSLQWGARLADMTVLDAAQRKWRVSTSRDLSATSSHSLVCLVSSAAIALLPPCILIPSRILPCCAFLLLDSVMNDETITGIIEACTRLVSSGAERSISSMLRSVSSAAASLLQLVFSTIAKADHSKPSVAARQDHPFLAALLDRSSGLNPAVPFRVLHIPHRILFEEPQLSWPSILATPLEAIDFHAHHLLPFVMYALSSSSAQPDLVVCLVQDLMPKLIATRNAMIAAKTLALLLSWSKDIIARPSLAVSAFVALFKSWHAWVRTYPTLREAILHLLSTMSTARRQRAATSKAHIELELGVATLMQEAFADPSYSFGSADDAALFVSRFLDVPQLQVSTQRILVDACRHGVKRNLFDGDGMWSLALDEFLQRYLTRGSALDEEQISVIDALVEIIPLLHSDNLRQQVIEKYVYPYLPFPSLVVDHVDICTSQRVHPELRSRSFFAQWIVDGSRDVYSLIAEGIAREGQSERGVKAFQTLVSAMVRDEVETLPRSLFFGKATDASATLATDGAVSNSAPSIVSNAALVANLPLSDSFQQIEHIIDSGTFDHHLLTRHLAIPFYVRQFTSFAPHKRPESDRQLFFNSLVQIYISAEFPISKGHALLAMTAFALALHGLRDDSASEFSDFCFSLVLHQYVGVNWKRSEAASVGVSDADFNVLLERQSVNTESEELLAAVAQCLGHLSSVSGDEETWDATVSYLVGDLEKASDWAGYSRATAICMLLGNRYTTRASPPAFQVQVQSFLQEYGHDKLAFLPIKTAIGLAMGISFVVRNKPTALPDTMIPYALEAIDEFAKDQAVPLRAACASWILLHHPQGQDRLRKLFPDTLQSLVKGHITGWTQPGQAPLARLNHVVSLFSTLGFDYVCPDLSTSSMQEMTLANRFMTTILDLAGAGPNGTSKFNAAMSRVAKVSIPLLSWTLSRWCAQDPSAETQPMVGEPSNLGHMDRESSILRNAFDDLYNSNRPAFIKVVLESLAISEALPMVDWYPLLDDARHQGLLETCWKFAAARASSSYSALRYLQEGLLTRTKSALEWQLAVSSQGFGVFLALAGVEKVTTEKRGRKGAIVTVSEDKLMDVVRILVQGLFHSEAVVTEFGMERVGQWRSQFLETIACQVPDAPPVDGAYARLSRFMLEFLDLLPDLSMDQQRILVQHFVYTYSAPESLASGALTGRALEQSISITAHLVGLVAQRRSTAPMPPHLSENALLSTALHAAQGLSESHRLEVNRLLLSTIIQLIERNSLPDPKEPLSAAERAKWIARVRHQETADWLVRLLDLVLVLHTAGDSASVAQYVLSYFVLGVLAYQGGAGGQHIDQWANRLAVELEALVGHGSGVGLAIKVVKRVLLLLPRVDEQSHKALVAFIAPYRHVDDKSWRVWSECTV</sequence>
<evidence type="ECO:0000313" key="2">
    <source>
        <dbReference type="Proteomes" id="UP000193411"/>
    </source>
</evidence>
<keyword evidence="2" id="KW-1185">Reference proteome</keyword>
<proteinExistence type="predicted"/>
<dbReference type="OrthoDB" id="5553611at2759"/>
<evidence type="ECO:0000313" key="1">
    <source>
        <dbReference type="EMBL" id="ORZ40646.1"/>
    </source>
</evidence>
<accession>A0A1Y2I193</accession>
<dbReference type="InterPro" id="IPR016024">
    <property type="entry name" value="ARM-type_fold"/>
</dbReference>
<dbReference type="PROSITE" id="PS00139">
    <property type="entry name" value="THIOL_PROTEASE_CYS"/>
    <property type="match status" value="1"/>
</dbReference>
<name>A0A1Y2I193_9FUNG</name>
<dbReference type="Proteomes" id="UP000193411">
    <property type="component" value="Unassembled WGS sequence"/>
</dbReference>
<reference evidence="1 2" key="1">
    <citation type="submission" date="2016-07" db="EMBL/GenBank/DDBJ databases">
        <title>Pervasive Adenine N6-methylation of Active Genes in Fungi.</title>
        <authorList>
            <consortium name="DOE Joint Genome Institute"/>
            <person name="Mondo S.J."/>
            <person name="Dannebaum R.O."/>
            <person name="Kuo R.C."/>
            <person name="Labutti K."/>
            <person name="Haridas S."/>
            <person name="Kuo A."/>
            <person name="Salamov A."/>
            <person name="Ahrendt S.R."/>
            <person name="Lipzen A."/>
            <person name="Sullivan W."/>
            <person name="Andreopoulos W.B."/>
            <person name="Clum A."/>
            <person name="Lindquist E."/>
            <person name="Daum C."/>
            <person name="Ramamoorthy G.K."/>
            <person name="Gryganskyi A."/>
            <person name="Culley D."/>
            <person name="Magnuson J.K."/>
            <person name="James T.Y."/>
            <person name="O'Malley M.A."/>
            <person name="Stajich J.E."/>
            <person name="Spatafora J.W."/>
            <person name="Visel A."/>
            <person name="Grigoriev I.V."/>
        </authorList>
    </citation>
    <scope>NUCLEOTIDE SEQUENCE [LARGE SCALE GENOMIC DNA]</scope>
    <source>
        <strain evidence="1 2">PL171</strain>
    </source>
</reference>
<dbReference type="InterPro" id="IPR000169">
    <property type="entry name" value="Pept_cys_AS"/>
</dbReference>
<gene>
    <name evidence="1" type="ORF">BCR44DRAFT_1423508</name>
</gene>
<dbReference type="SUPFAM" id="SSF48371">
    <property type="entry name" value="ARM repeat"/>
    <property type="match status" value="1"/>
</dbReference>
<comment type="caution">
    <text evidence="1">The sequence shown here is derived from an EMBL/GenBank/DDBJ whole genome shotgun (WGS) entry which is preliminary data.</text>
</comment>
<dbReference type="EMBL" id="MCFL01000002">
    <property type="protein sequence ID" value="ORZ40646.1"/>
    <property type="molecule type" value="Genomic_DNA"/>
</dbReference>